<evidence type="ECO:0000259" key="2">
    <source>
        <dbReference type="PROSITE" id="PS50943"/>
    </source>
</evidence>
<dbReference type="InterPro" id="IPR010982">
    <property type="entry name" value="Lambda_DNA-bd_dom_sf"/>
</dbReference>
<dbReference type="GO" id="GO:0003677">
    <property type="term" value="F:DNA binding"/>
    <property type="evidence" value="ECO:0007669"/>
    <property type="project" value="UniProtKB-KW"/>
</dbReference>
<keyword evidence="1" id="KW-0238">DNA-binding</keyword>
<dbReference type="PANTHER" id="PTHR46558:SF11">
    <property type="entry name" value="HTH-TYPE TRANSCRIPTIONAL REGULATOR XRE"/>
    <property type="match status" value="1"/>
</dbReference>
<dbReference type="InterPro" id="IPR001387">
    <property type="entry name" value="Cro/C1-type_HTH"/>
</dbReference>
<organism evidence="3 4">
    <name type="scientific">Amedibacterium intestinale</name>
    <dbReference type="NCBI Taxonomy" id="2583452"/>
    <lineage>
        <taxon>Bacteria</taxon>
        <taxon>Bacillati</taxon>
        <taxon>Bacillota</taxon>
        <taxon>Erysipelotrichia</taxon>
        <taxon>Erysipelotrichales</taxon>
        <taxon>Erysipelotrichaceae</taxon>
        <taxon>Amedibacterium</taxon>
    </lineage>
</organism>
<evidence type="ECO:0000256" key="1">
    <source>
        <dbReference type="ARBA" id="ARBA00023125"/>
    </source>
</evidence>
<sequence>MKMHEIIKKRRLEKNLTQEQIAQFLGVSTPAVNKWEKGVSQTKRY</sequence>
<dbReference type="AlphaFoldDB" id="A0A6N4TPR3"/>
<feature type="domain" description="HTH cro/C1-type" evidence="2">
    <location>
        <begin position="7"/>
        <end position="38"/>
    </location>
</feature>
<reference evidence="4" key="1">
    <citation type="submission" date="2019-05" db="EMBL/GenBank/DDBJ databases">
        <title>Complete genome sequencing of Absiella argi strain JCM 30884.</title>
        <authorList>
            <person name="Sakamoto M."/>
            <person name="Murakami T."/>
            <person name="Mori H."/>
        </authorList>
    </citation>
    <scope>NUCLEOTIDE SEQUENCE [LARGE SCALE GENOMIC DNA]</scope>
    <source>
        <strain evidence="4">JCM 30884</strain>
    </source>
</reference>
<evidence type="ECO:0000313" key="3">
    <source>
        <dbReference type="EMBL" id="BBK24012.1"/>
    </source>
</evidence>
<protein>
    <recommendedName>
        <fullName evidence="2">HTH cro/C1-type domain-containing protein</fullName>
    </recommendedName>
</protein>
<gene>
    <name evidence="3" type="ORF">Aargi30884_29150</name>
</gene>
<dbReference type="PROSITE" id="PS50943">
    <property type="entry name" value="HTH_CROC1"/>
    <property type="match status" value="1"/>
</dbReference>
<dbReference type="EMBL" id="AP019695">
    <property type="protein sequence ID" value="BBK24012.1"/>
    <property type="molecule type" value="Genomic_DNA"/>
</dbReference>
<keyword evidence="4" id="KW-1185">Reference proteome</keyword>
<dbReference type="Proteomes" id="UP000464754">
    <property type="component" value="Chromosome"/>
</dbReference>
<dbReference type="KEGG" id="aarg:Aargi30884_29150"/>
<accession>A0A6N4TPR3</accession>
<dbReference type="RefSeq" id="WP_163052605.1">
    <property type="nucleotide sequence ID" value="NZ_AP019695.1"/>
</dbReference>
<dbReference type="Pfam" id="PF01381">
    <property type="entry name" value="HTH_3"/>
    <property type="match status" value="1"/>
</dbReference>
<dbReference type="PANTHER" id="PTHR46558">
    <property type="entry name" value="TRACRIPTIONAL REGULATORY PROTEIN-RELATED-RELATED"/>
    <property type="match status" value="1"/>
</dbReference>
<dbReference type="CDD" id="cd00093">
    <property type="entry name" value="HTH_XRE"/>
    <property type="match status" value="1"/>
</dbReference>
<proteinExistence type="predicted"/>
<dbReference type="SUPFAM" id="SSF47413">
    <property type="entry name" value="lambda repressor-like DNA-binding domains"/>
    <property type="match status" value="1"/>
</dbReference>
<evidence type="ECO:0000313" key="4">
    <source>
        <dbReference type="Proteomes" id="UP000464754"/>
    </source>
</evidence>
<name>A0A6N4TPR3_9FIRM</name>
<dbReference type="Gene3D" id="1.10.260.40">
    <property type="entry name" value="lambda repressor-like DNA-binding domains"/>
    <property type="match status" value="1"/>
</dbReference>